<keyword evidence="3" id="KW-1185">Reference proteome</keyword>
<sequence length="73" mass="8751">GSRFIHMFYSFAKHVLVEDMKKNSVGTDILIAKAVKLRHRNMYMAKARCRVAYNKLLQIFLKERFVIQEYQKK</sequence>
<dbReference type="Pfam" id="PF14661">
    <property type="entry name" value="HAUS6_N"/>
    <property type="match status" value="1"/>
</dbReference>
<dbReference type="EMBL" id="WBNI01008308">
    <property type="protein sequence ID" value="NXD74664.1"/>
    <property type="molecule type" value="Genomic_DNA"/>
</dbReference>
<organism evidence="2 3">
    <name type="scientific">Eolophus roseicapilla</name>
    <name type="common">Galah cockatoo</name>
    <name type="synonym">Cacatua roseicapilla</name>
    <dbReference type="NCBI Taxonomy" id="176039"/>
    <lineage>
        <taxon>Eukaryota</taxon>
        <taxon>Metazoa</taxon>
        <taxon>Chordata</taxon>
        <taxon>Craniata</taxon>
        <taxon>Vertebrata</taxon>
        <taxon>Euteleostomi</taxon>
        <taxon>Archelosauria</taxon>
        <taxon>Archosauria</taxon>
        <taxon>Dinosauria</taxon>
        <taxon>Saurischia</taxon>
        <taxon>Theropoda</taxon>
        <taxon>Coelurosauria</taxon>
        <taxon>Aves</taxon>
        <taxon>Neognathae</taxon>
        <taxon>Neoaves</taxon>
        <taxon>Telluraves</taxon>
        <taxon>Australaves</taxon>
        <taxon>Psittaciformes</taxon>
        <taxon>Cacatuidae</taxon>
        <taxon>Eolophus</taxon>
    </lineage>
</organism>
<dbReference type="AlphaFoldDB" id="A0A851Y547"/>
<accession>A0A851Y547</accession>
<dbReference type="Proteomes" id="UP000637704">
    <property type="component" value="Unassembled WGS sequence"/>
</dbReference>
<reference evidence="2" key="1">
    <citation type="submission" date="2019-09" db="EMBL/GenBank/DDBJ databases">
        <title>Bird 10,000 Genomes (B10K) Project - Family phase.</title>
        <authorList>
            <person name="Zhang G."/>
        </authorList>
    </citation>
    <scope>NUCLEOTIDE SEQUENCE</scope>
    <source>
        <strain evidence="2">B10K-DU-025-06</strain>
        <tissue evidence="2">Mixed tissue sample</tissue>
    </source>
</reference>
<evidence type="ECO:0000259" key="1">
    <source>
        <dbReference type="Pfam" id="PF14661"/>
    </source>
</evidence>
<feature type="non-terminal residue" evidence="2">
    <location>
        <position position="1"/>
    </location>
</feature>
<evidence type="ECO:0000313" key="3">
    <source>
        <dbReference type="Proteomes" id="UP000637704"/>
    </source>
</evidence>
<comment type="caution">
    <text evidence="2">The sequence shown here is derived from an EMBL/GenBank/DDBJ whole genome shotgun (WGS) entry which is preliminary data.</text>
</comment>
<dbReference type="InterPro" id="IPR028163">
    <property type="entry name" value="HAUS_6_N"/>
</dbReference>
<protein>
    <submittedName>
        <fullName evidence="2">HAUS6 protein</fullName>
    </submittedName>
</protein>
<feature type="domain" description="HAUS augmin-like complex subunit 6 N-terminal" evidence="1">
    <location>
        <begin position="1"/>
        <end position="73"/>
    </location>
</feature>
<feature type="non-terminal residue" evidence="2">
    <location>
        <position position="73"/>
    </location>
</feature>
<evidence type="ECO:0000313" key="2">
    <source>
        <dbReference type="EMBL" id="NXD74664.1"/>
    </source>
</evidence>
<gene>
    <name evidence="2" type="primary">Haus6</name>
    <name evidence="2" type="ORF">EOLROS_R14946</name>
</gene>
<proteinExistence type="predicted"/>
<name>A0A851Y547_EOLRO</name>